<organism evidence="2 3">
    <name type="scientific">Epilithonimonas hominis</name>
    <dbReference type="NCBI Taxonomy" id="420404"/>
    <lineage>
        <taxon>Bacteria</taxon>
        <taxon>Pseudomonadati</taxon>
        <taxon>Bacteroidota</taxon>
        <taxon>Flavobacteriia</taxon>
        <taxon>Flavobacteriales</taxon>
        <taxon>Weeksellaceae</taxon>
        <taxon>Chryseobacterium group</taxon>
        <taxon>Epilithonimonas</taxon>
    </lineage>
</organism>
<dbReference type="Pfam" id="PF04738">
    <property type="entry name" value="Lant_dehydr_N"/>
    <property type="match status" value="1"/>
</dbReference>
<comment type="caution">
    <text evidence="2">The sequence shown here is derived from an EMBL/GenBank/DDBJ whole genome shotgun (WGS) entry which is preliminary data.</text>
</comment>
<proteinExistence type="predicted"/>
<dbReference type="RefSeq" id="WP_123280598.1">
    <property type="nucleotide sequence ID" value="NZ_DALZAR010000002.1"/>
</dbReference>
<protein>
    <submittedName>
        <fullName evidence="2">Lantibiotic dehydratase</fullName>
    </submittedName>
</protein>
<evidence type="ECO:0000259" key="1">
    <source>
        <dbReference type="Pfam" id="PF04738"/>
    </source>
</evidence>
<dbReference type="AlphaFoldDB" id="A0A3N0XAY4"/>
<dbReference type="InterPro" id="IPR006827">
    <property type="entry name" value="Lant_deHydtase_N"/>
</dbReference>
<reference evidence="3" key="2">
    <citation type="submission" date="2018-11" db="EMBL/GenBank/DDBJ databases">
        <title>Proposal to divide the Flavobacteriaceae and reorganize its genera based on Amino Acid Identity values calculated from whole genome sequences.</title>
        <authorList>
            <person name="Nicholson A.C."/>
            <person name="Gulvik C.A."/>
            <person name="Whitney A.M."/>
            <person name="Humrighouse B.W."/>
            <person name="Bell M."/>
            <person name="Holmes B."/>
            <person name="Steigerwalt A."/>
            <person name="Villarma A."/>
            <person name="Sheth M."/>
            <person name="Batra D."/>
            <person name="Pryor J."/>
            <person name="Bernardet J.-F."/>
            <person name="Hugo C."/>
            <person name="Kampfer P."/>
            <person name="Newman J."/>
            <person name="Mcquiston J."/>
        </authorList>
    </citation>
    <scope>NUCLEOTIDE SEQUENCE [LARGE SCALE GENOMIC DNA]</scope>
    <source>
        <strain evidence="3">DSM 22165</strain>
    </source>
</reference>
<name>A0A3N0XAY4_9FLAO</name>
<evidence type="ECO:0000313" key="2">
    <source>
        <dbReference type="EMBL" id="ROI14526.1"/>
    </source>
</evidence>
<reference evidence="3" key="1">
    <citation type="submission" date="2018-11" db="EMBL/GenBank/DDBJ databases">
        <title>Proposal to divide the Flavobacteriaceae and reorganize its genera based on Amino Acid Identity values calculated from whole genome sequences.</title>
        <authorList>
            <person name="Nicholson A.C."/>
            <person name="Gulvik C.A."/>
            <person name="Whitney A.M."/>
            <person name="Humrighouse B.W."/>
            <person name="Bell M."/>
            <person name="Holmes B."/>
            <person name="Steigerwalt A."/>
            <person name="Villarma A."/>
            <person name="Sheth M."/>
            <person name="Batra D."/>
            <person name="Pryor J."/>
            <person name="Bernardet J.-F."/>
            <person name="Hugo C."/>
            <person name="Kampfer P."/>
            <person name="Newman J."/>
            <person name="Mcquiston J.R."/>
        </authorList>
    </citation>
    <scope>NUCLEOTIDE SEQUENCE [LARGE SCALE GENOMIC DNA]</scope>
    <source>
        <strain evidence="3">DSM 22165</strain>
    </source>
</reference>
<gene>
    <name evidence="2" type="ORF">EGH73_02850</name>
</gene>
<feature type="domain" description="Lantibiotic dehydratase N-terminal" evidence="1">
    <location>
        <begin position="43"/>
        <end position="680"/>
    </location>
</feature>
<dbReference type="Proteomes" id="UP000267623">
    <property type="component" value="Unassembled WGS sequence"/>
</dbReference>
<dbReference type="EMBL" id="RJTU01000018">
    <property type="protein sequence ID" value="ROI14526.1"/>
    <property type="molecule type" value="Genomic_DNA"/>
</dbReference>
<accession>A0A3N0XAY4</accession>
<evidence type="ECO:0000313" key="3">
    <source>
        <dbReference type="Proteomes" id="UP000267623"/>
    </source>
</evidence>
<sequence>MARFPYTFFDNFIVRTPLFSVLELKKIFSDNTDTGALQKNFEEKVFKEAIYLASPILYEEIEKSNSKAKLNNALLKYFIRMSTRSTPFGLFSGVGLAKFDEQSLLFSNGQKLRDTKADMHFLFSLSNHLLSLPHIRNEVLFFPNNSIYRIGKKIRYVEFESNNGKRNYVLSSAIFSDELEQILIKSESGKTIKELARTLITEDISESEAVDYVNELITNQILVSELEPTVSGIDFLDSIISILNRINAFKERDFLTCIQNRIKELDVNLGNPTSAYSEIEKLIRNTEIEYEQKYLFQTDLYYQNAASLSYIWKKQLKKGISFLNKITLPNKNTHLEKFKTAFLDRFDTQEVSLAYALDTEVGIGYIQNLTSQSLHSYLDDLKIPSNAKQDLKIELDEIRAILNRKLQSAYLQKCFTIQLTDKDFEKFEENWTDLPDTLSFMAEIISGNREQQLFLGNCSGNAARLLARFCSDKADIQKLAKEITSKEQELNADCILAEILHLPESRIGNVVRRPILRPYEIPYLAKSILPKENQISVDDLYVSVKNNKLVLRSKKHNREVKPYLTNAHNYSANSLPLYHFLCDFGSQNLRPGLNFDWGGLAHIYDFLPRVEYENIILSKARWKIYSDEMKGFFLLLKNGETELLNERMEDFRNIRQIPQWIQLVYGDNTLVINLKNPEMLTMFLSSIKNKKEIIIEEFLCDEEENFVHQFIFPLYKNI</sequence>